<comment type="caution">
    <text evidence="3">The sequence shown here is derived from an EMBL/GenBank/DDBJ whole genome shotgun (WGS) entry which is preliminary data.</text>
</comment>
<dbReference type="InterPro" id="IPR024623">
    <property type="entry name" value="YtxH"/>
</dbReference>
<dbReference type="Proteomes" id="UP001264980">
    <property type="component" value="Unassembled WGS sequence"/>
</dbReference>
<organism evidence="3 4">
    <name type="scientific">Dyadobacter fermentans</name>
    <dbReference type="NCBI Taxonomy" id="94254"/>
    <lineage>
        <taxon>Bacteria</taxon>
        <taxon>Pseudomonadati</taxon>
        <taxon>Bacteroidota</taxon>
        <taxon>Cytophagia</taxon>
        <taxon>Cytophagales</taxon>
        <taxon>Spirosomataceae</taxon>
        <taxon>Dyadobacter</taxon>
    </lineage>
</organism>
<evidence type="ECO:0000313" key="4">
    <source>
        <dbReference type="Proteomes" id="UP001264980"/>
    </source>
</evidence>
<feature type="transmembrane region" description="Helical" evidence="2">
    <location>
        <begin position="6"/>
        <end position="25"/>
    </location>
</feature>
<protein>
    <submittedName>
        <fullName evidence="3">Gas vesicle protein</fullName>
    </submittedName>
</protein>
<gene>
    <name evidence="3" type="ORF">J2W84_004122</name>
</gene>
<evidence type="ECO:0000313" key="3">
    <source>
        <dbReference type="EMBL" id="MDR6807071.1"/>
    </source>
</evidence>
<sequence length="87" mass="9169">MSTNKIILGIVTAAVAGAVIGLLLAPEDSKKTIKKLKKKTNELAGDLIAALEKSKAKAADAADQLKKEGETYVEEYADAAREQIGNI</sequence>
<evidence type="ECO:0000256" key="2">
    <source>
        <dbReference type="SAM" id="Phobius"/>
    </source>
</evidence>
<dbReference type="EMBL" id="JAVDTI010000004">
    <property type="protein sequence ID" value="MDR6807071.1"/>
    <property type="molecule type" value="Genomic_DNA"/>
</dbReference>
<name>A0ABU1R0Z0_9BACT</name>
<proteinExistence type="predicted"/>
<keyword evidence="1" id="KW-0175">Coiled coil</keyword>
<dbReference type="RefSeq" id="WP_309986929.1">
    <property type="nucleotide sequence ID" value="NZ_JAVDTI010000004.1"/>
</dbReference>
<accession>A0ABU1R0Z0</accession>
<keyword evidence="4" id="KW-1185">Reference proteome</keyword>
<feature type="coiled-coil region" evidence="1">
    <location>
        <begin position="48"/>
        <end position="82"/>
    </location>
</feature>
<dbReference type="Pfam" id="PF12732">
    <property type="entry name" value="YtxH"/>
    <property type="match status" value="1"/>
</dbReference>
<keyword evidence="2" id="KW-0812">Transmembrane</keyword>
<evidence type="ECO:0000256" key="1">
    <source>
        <dbReference type="SAM" id="Coils"/>
    </source>
</evidence>
<keyword evidence="2" id="KW-1133">Transmembrane helix</keyword>
<reference evidence="3 4" key="1">
    <citation type="submission" date="2023-07" db="EMBL/GenBank/DDBJ databases">
        <title>Sorghum-associated microbial communities from plants grown in Nebraska, USA.</title>
        <authorList>
            <person name="Schachtman D."/>
        </authorList>
    </citation>
    <scope>NUCLEOTIDE SEQUENCE [LARGE SCALE GENOMIC DNA]</scope>
    <source>
        <strain evidence="3 4">BE57</strain>
    </source>
</reference>
<keyword evidence="2" id="KW-0472">Membrane</keyword>